<gene>
    <name evidence="9" type="ordered locus">Krad_0583</name>
</gene>
<dbReference type="GO" id="GO:0008926">
    <property type="term" value="F:mannitol-1-phosphate 5-dehydrogenase activity"/>
    <property type="evidence" value="ECO:0007669"/>
    <property type="project" value="UniProtKB-EC"/>
</dbReference>
<dbReference type="eggNOG" id="COG0246">
    <property type="taxonomic scope" value="Bacteria"/>
</dbReference>
<keyword evidence="5" id="KW-0520">NAD</keyword>
<evidence type="ECO:0000256" key="2">
    <source>
        <dbReference type="ARBA" id="ARBA00012939"/>
    </source>
</evidence>
<dbReference type="InterPro" id="IPR036291">
    <property type="entry name" value="NAD(P)-bd_dom_sf"/>
</dbReference>
<dbReference type="Gene3D" id="1.10.1040.10">
    <property type="entry name" value="N-(1-d-carboxylethyl)-l-norvaline Dehydrogenase, domain 2"/>
    <property type="match status" value="1"/>
</dbReference>
<dbReference type="HOGENOM" id="CLU_027324_0_1_11"/>
<dbReference type="SUPFAM" id="SSF51735">
    <property type="entry name" value="NAD(P)-binding Rossmann-fold domains"/>
    <property type="match status" value="1"/>
</dbReference>
<evidence type="ECO:0000259" key="8">
    <source>
        <dbReference type="Pfam" id="PF08125"/>
    </source>
</evidence>
<dbReference type="Proteomes" id="UP000001116">
    <property type="component" value="Chromosome"/>
</dbReference>
<keyword evidence="10" id="KW-1185">Reference proteome</keyword>
<dbReference type="GO" id="GO:0019594">
    <property type="term" value="P:mannitol metabolic process"/>
    <property type="evidence" value="ECO:0007669"/>
    <property type="project" value="InterPro"/>
</dbReference>
<comment type="catalytic activity">
    <reaction evidence="6">
        <text>D-mannitol 1-phosphate + NAD(+) = beta-D-fructose 6-phosphate + NADH + H(+)</text>
        <dbReference type="Rhea" id="RHEA:19661"/>
        <dbReference type="ChEBI" id="CHEBI:15378"/>
        <dbReference type="ChEBI" id="CHEBI:57540"/>
        <dbReference type="ChEBI" id="CHEBI:57634"/>
        <dbReference type="ChEBI" id="CHEBI:57945"/>
        <dbReference type="ChEBI" id="CHEBI:61381"/>
        <dbReference type="EC" id="1.1.1.17"/>
    </reaction>
</comment>
<evidence type="ECO:0000256" key="6">
    <source>
        <dbReference type="ARBA" id="ARBA00048615"/>
    </source>
</evidence>
<dbReference type="PANTHER" id="PTHR43362">
    <property type="entry name" value="MANNITOL DEHYDROGENASE DSF1-RELATED"/>
    <property type="match status" value="1"/>
</dbReference>
<dbReference type="Pfam" id="PF08125">
    <property type="entry name" value="Mannitol_dh_C"/>
    <property type="match status" value="1"/>
</dbReference>
<dbReference type="InterPro" id="IPR050988">
    <property type="entry name" value="Mannitol_DH/Oxidoreductase"/>
</dbReference>
<dbReference type="Gene3D" id="3.40.50.720">
    <property type="entry name" value="NAD(P)-binding Rossmann-like Domain"/>
    <property type="match status" value="1"/>
</dbReference>
<sequence length="510" mass="53315">MAARGGDVMSTPAPAPRLSLGTLDAVEAGHRPRVDPRALGVGVVHLGIGAFHRAHQAVYTEDAVAAAGGDWGICGVTQRSRSVVEQLGPQDGLYTVLAHDAGGSSARVVGAVRELLFAGEEPGRLRALIAAPTTRLVTLTVTEKGYRHDPATGRLRRADPDVAADLDGWSTARPPRTVVGQLVAGLAARRAADAGPVTLLSCDNLPANGAVLRGLVGDFCAALPDGDGLREWIAASVRFPSSMVDRIVPATTPADRDQVQRLLGLRDEGVVVTEPFRQWVVEDDFAAGRPAWERAGAVLTADVAPYEAMKLRLLNGSHSTLAYLGLLAGHEHVADAVADDGIAALVDRLMAHDVVPTLAVPDGFDVARYRQDLLDRFANPALHHRTLQIAMDGSQKLPQRLLGTISDALAAGREPRAACLGVAAWMRYVSTGRSEAGVALPVDDPLAARLGEVTAGAGSPAAVVDALLGLPEVFGTDLPADARFRALVEEALEVLTRDGVAGAVRESVAS</sequence>
<evidence type="ECO:0000313" key="9">
    <source>
        <dbReference type="EMBL" id="ABS02072.1"/>
    </source>
</evidence>
<dbReference type="SUPFAM" id="SSF48179">
    <property type="entry name" value="6-phosphogluconate dehydrogenase C-terminal domain-like"/>
    <property type="match status" value="1"/>
</dbReference>
<accession>A6W5I3</accession>
<evidence type="ECO:0000313" key="10">
    <source>
        <dbReference type="Proteomes" id="UP000001116"/>
    </source>
</evidence>
<dbReference type="InterPro" id="IPR013118">
    <property type="entry name" value="Mannitol_DH_C"/>
</dbReference>
<dbReference type="EMBL" id="CP000750">
    <property type="protein sequence ID" value="ABS02072.1"/>
    <property type="molecule type" value="Genomic_DNA"/>
</dbReference>
<feature type="domain" description="Mannitol dehydrogenase N-terminal" evidence="7">
    <location>
        <begin position="42"/>
        <end position="293"/>
    </location>
</feature>
<proteinExistence type="inferred from homology"/>
<dbReference type="KEGG" id="kra:Krad_0583"/>
<organism evidence="9 10">
    <name type="scientific">Kineococcus radiotolerans (strain ATCC BAA-149 / DSM 14245 / SRS30216)</name>
    <dbReference type="NCBI Taxonomy" id="266940"/>
    <lineage>
        <taxon>Bacteria</taxon>
        <taxon>Bacillati</taxon>
        <taxon>Actinomycetota</taxon>
        <taxon>Actinomycetes</taxon>
        <taxon>Kineosporiales</taxon>
        <taxon>Kineosporiaceae</taxon>
        <taxon>Kineococcus</taxon>
    </lineage>
</organism>
<dbReference type="InterPro" id="IPR000669">
    <property type="entry name" value="Mannitol_DH"/>
</dbReference>
<dbReference type="PANTHER" id="PTHR43362:SF1">
    <property type="entry name" value="MANNITOL DEHYDROGENASE 2-RELATED"/>
    <property type="match status" value="1"/>
</dbReference>
<dbReference type="PRINTS" id="PR00084">
    <property type="entry name" value="MTLDHDRGNASE"/>
</dbReference>
<dbReference type="AlphaFoldDB" id="A6W5I3"/>
<comment type="similarity">
    <text evidence="1">Belongs to the mannitol dehydrogenase family.</text>
</comment>
<dbReference type="InterPro" id="IPR013131">
    <property type="entry name" value="Mannitol_DH_N"/>
</dbReference>
<reference evidence="10" key="1">
    <citation type="journal article" date="2008" name="PLoS ONE">
        <title>Survival in nuclear waste, extreme resistance, and potential applications gleaned from the genome sequence of Kineococcus radiotolerans SRS30216.</title>
        <authorList>
            <person name="Bagwell C.E."/>
            <person name="Bhat S."/>
            <person name="Hawkins G.M."/>
            <person name="Smith B.W."/>
            <person name="Biswas T."/>
            <person name="Hoover T.R."/>
            <person name="Saunders E."/>
            <person name="Han C.S."/>
            <person name="Tsodikov O.V."/>
            <person name="Shimkets L.J."/>
        </authorList>
    </citation>
    <scope>NUCLEOTIDE SEQUENCE [LARGE SCALE GENOMIC DNA]</scope>
    <source>
        <strain evidence="10">ATCC BAA-149 / DSM 14245 / SRS30216</strain>
    </source>
</reference>
<dbReference type="InterPro" id="IPR008927">
    <property type="entry name" value="6-PGluconate_DH-like_C_sf"/>
</dbReference>
<evidence type="ECO:0000256" key="3">
    <source>
        <dbReference type="ARBA" id="ARBA00016219"/>
    </source>
</evidence>
<dbReference type="STRING" id="266940.Krad_0583"/>
<keyword evidence="4" id="KW-0560">Oxidoreductase</keyword>
<name>A6W5I3_KINRD</name>
<evidence type="ECO:0000259" key="7">
    <source>
        <dbReference type="Pfam" id="PF01232"/>
    </source>
</evidence>
<evidence type="ECO:0000256" key="5">
    <source>
        <dbReference type="ARBA" id="ARBA00023027"/>
    </source>
</evidence>
<evidence type="ECO:0000256" key="4">
    <source>
        <dbReference type="ARBA" id="ARBA00023002"/>
    </source>
</evidence>
<dbReference type="Pfam" id="PF01232">
    <property type="entry name" value="Mannitol_dh"/>
    <property type="match status" value="1"/>
</dbReference>
<dbReference type="PROSITE" id="PS00974">
    <property type="entry name" value="MANNITOL_DHGENASE"/>
    <property type="match status" value="1"/>
</dbReference>
<dbReference type="InterPro" id="IPR013328">
    <property type="entry name" value="6PGD_dom2"/>
</dbReference>
<dbReference type="EC" id="1.1.1.17" evidence="2"/>
<protein>
    <recommendedName>
        <fullName evidence="3">Mannitol-1-phosphate 5-dehydrogenase</fullName>
        <ecNumber evidence="2">1.1.1.17</ecNumber>
    </recommendedName>
</protein>
<evidence type="ECO:0000256" key="1">
    <source>
        <dbReference type="ARBA" id="ARBA00006541"/>
    </source>
</evidence>
<dbReference type="InterPro" id="IPR023027">
    <property type="entry name" value="Mannitol_DH_CS"/>
</dbReference>
<feature type="domain" description="Mannitol dehydrogenase C-terminal" evidence="8">
    <location>
        <begin position="302"/>
        <end position="494"/>
    </location>
</feature>